<evidence type="ECO:0000259" key="1">
    <source>
        <dbReference type="PROSITE" id="PS50106"/>
    </source>
</evidence>
<organism evidence="2 3">
    <name type="scientific">Leptospira jelokensis</name>
    <dbReference type="NCBI Taxonomy" id="2484931"/>
    <lineage>
        <taxon>Bacteria</taxon>
        <taxon>Pseudomonadati</taxon>
        <taxon>Spirochaetota</taxon>
        <taxon>Spirochaetia</taxon>
        <taxon>Leptospirales</taxon>
        <taxon>Leptospiraceae</taxon>
        <taxon>Leptospira</taxon>
    </lineage>
</organism>
<dbReference type="GO" id="GO:0007165">
    <property type="term" value="P:signal transduction"/>
    <property type="evidence" value="ECO:0007669"/>
    <property type="project" value="TreeGrafter"/>
</dbReference>
<dbReference type="PROSITE" id="PS50106">
    <property type="entry name" value="PDZ"/>
    <property type="match status" value="1"/>
</dbReference>
<dbReference type="Gene3D" id="3.90.226.10">
    <property type="entry name" value="2-enoyl-CoA Hydratase, Chain A, domain 1"/>
    <property type="match status" value="1"/>
</dbReference>
<gene>
    <name evidence="2" type="ORF">EHQ62_06235</name>
</gene>
<dbReference type="InterPro" id="IPR029045">
    <property type="entry name" value="ClpP/crotonase-like_dom_sf"/>
</dbReference>
<dbReference type="PANTHER" id="PTHR32060:SF30">
    <property type="entry name" value="CARBOXY-TERMINAL PROCESSING PROTEASE CTPA"/>
    <property type="match status" value="1"/>
</dbReference>
<dbReference type="SMART" id="SM00228">
    <property type="entry name" value="PDZ"/>
    <property type="match status" value="1"/>
</dbReference>
<dbReference type="SMART" id="SM00245">
    <property type="entry name" value="TSPc"/>
    <property type="match status" value="1"/>
</dbReference>
<dbReference type="InterPro" id="IPR005151">
    <property type="entry name" value="Tail-specific_protease"/>
</dbReference>
<reference evidence="2" key="1">
    <citation type="journal article" date="2019" name="PLoS Negl. Trop. Dis.">
        <title>Revisiting the worldwide diversity of Leptospira species in the environment.</title>
        <authorList>
            <person name="Vincent A.T."/>
            <person name="Schiettekatte O."/>
            <person name="Bourhy P."/>
            <person name="Veyrier F.J."/>
            <person name="Picardeau M."/>
        </authorList>
    </citation>
    <scope>NUCLEOTIDE SEQUENCE [LARGE SCALE GENOMIC DNA]</scope>
    <source>
        <strain evidence="2">201702451</strain>
    </source>
</reference>
<dbReference type="GO" id="GO:0006508">
    <property type="term" value="P:proteolysis"/>
    <property type="evidence" value="ECO:0007669"/>
    <property type="project" value="InterPro"/>
</dbReference>
<evidence type="ECO:0000313" key="3">
    <source>
        <dbReference type="Proteomes" id="UP000297567"/>
    </source>
</evidence>
<dbReference type="GO" id="GO:0030288">
    <property type="term" value="C:outer membrane-bounded periplasmic space"/>
    <property type="evidence" value="ECO:0007669"/>
    <property type="project" value="TreeGrafter"/>
</dbReference>
<dbReference type="GO" id="GO:0004175">
    <property type="term" value="F:endopeptidase activity"/>
    <property type="evidence" value="ECO:0007669"/>
    <property type="project" value="TreeGrafter"/>
</dbReference>
<dbReference type="EMBL" id="RQGH01000011">
    <property type="protein sequence ID" value="TGL72412.1"/>
    <property type="molecule type" value="Genomic_DNA"/>
</dbReference>
<proteinExistence type="predicted"/>
<feature type="domain" description="PDZ" evidence="1">
    <location>
        <begin position="204"/>
        <end position="278"/>
    </location>
</feature>
<dbReference type="PANTHER" id="PTHR32060">
    <property type="entry name" value="TAIL-SPECIFIC PROTEASE"/>
    <property type="match status" value="1"/>
</dbReference>
<evidence type="ECO:0000313" key="2">
    <source>
        <dbReference type="EMBL" id="TGL72412.1"/>
    </source>
</evidence>
<dbReference type="Gene3D" id="2.30.42.10">
    <property type="match status" value="1"/>
</dbReference>
<sequence>MMRQPLWIVMLLLLFYIPMNSERISLKIEEDIFSFSDYLELVNDVKQFHLYRKTLKESNGYVHSAFFACQFLNNELFLMPETYFESHQKEFLNIKKVKKLLPNDPFVIVFFERKFQEINDQEDFTETRNWYSKLRREVMASLWNMNFNLEDYKRVLSFLEENLDLYIIRQNKEITMSDLHYTAAMGFMLSLDGYSKVYKKSRHKFQIEPNQNRIAGVGMILRLGANREVRVESPLEDSPAHKSGIYRNDIILKINDRDVRDLDFEEVIQLQKGKPGSIVKFEIKRESINRILSISVKREFLAYGIVKGELFPFDPEVAVIRVFRWEDKNISVAKEIHLEYDRLLKQTKDQNRKLKGIILDFRSLRGGTIESIADTLDLFIKDALLFRVKNERGEVADRFAKGNEPIELPLAILVDRNTSSGGEVIAGSLQYHKRAIVMGKRTSGNAALVSTFDFSNNQSYGMEILDSLYYFPSEISFHEIGILPDIQITSDFGGSNLFIRKEEIDRNHSSFAEMEESRNSQIPLEEIQAWVKANGKANVEIERRKNDPIRSDDFLFHAVDAFNGYLLTLNSVKRIEGEKTKE</sequence>
<name>A0A4Z1A9V0_9LEPT</name>
<dbReference type="Proteomes" id="UP000297567">
    <property type="component" value="Unassembled WGS sequence"/>
</dbReference>
<dbReference type="InterPro" id="IPR001478">
    <property type="entry name" value="PDZ"/>
</dbReference>
<keyword evidence="3" id="KW-1185">Reference proteome</keyword>
<dbReference type="AlphaFoldDB" id="A0A4Z1A9V0"/>
<protein>
    <submittedName>
        <fullName evidence="2">PDZ domain-containing protein</fullName>
    </submittedName>
</protein>
<dbReference type="SUPFAM" id="SSF52096">
    <property type="entry name" value="ClpP/crotonase"/>
    <property type="match status" value="1"/>
</dbReference>
<dbReference type="InterPro" id="IPR036034">
    <property type="entry name" value="PDZ_sf"/>
</dbReference>
<dbReference type="CDD" id="cd06782">
    <property type="entry name" value="cpPDZ_CPP-like"/>
    <property type="match status" value="1"/>
</dbReference>
<dbReference type="GO" id="GO:0008236">
    <property type="term" value="F:serine-type peptidase activity"/>
    <property type="evidence" value="ECO:0007669"/>
    <property type="project" value="InterPro"/>
</dbReference>
<accession>A0A4Z1A9V0</accession>
<dbReference type="Pfam" id="PF03572">
    <property type="entry name" value="Peptidase_S41"/>
    <property type="match status" value="1"/>
</dbReference>
<dbReference type="InterPro" id="IPR041489">
    <property type="entry name" value="PDZ_6"/>
</dbReference>
<dbReference type="Pfam" id="PF17820">
    <property type="entry name" value="PDZ_6"/>
    <property type="match status" value="1"/>
</dbReference>
<dbReference type="SUPFAM" id="SSF50156">
    <property type="entry name" value="PDZ domain-like"/>
    <property type="match status" value="1"/>
</dbReference>
<comment type="caution">
    <text evidence="2">The sequence shown here is derived from an EMBL/GenBank/DDBJ whole genome shotgun (WGS) entry which is preliminary data.</text>
</comment>